<evidence type="ECO:0000313" key="3">
    <source>
        <dbReference type="Proteomes" id="UP000295215"/>
    </source>
</evidence>
<feature type="domain" description="Outer membrane protein beta-barrel" evidence="1">
    <location>
        <begin position="759"/>
        <end position="900"/>
    </location>
</feature>
<protein>
    <submittedName>
        <fullName evidence="2">Outer membrane beta-barrel protein</fullName>
    </submittedName>
</protein>
<dbReference type="AlphaFoldDB" id="A0A4R7F214"/>
<comment type="caution">
    <text evidence="2">The sequence shown here is derived from an EMBL/GenBank/DDBJ whole genome shotgun (WGS) entry which is preliminary data.</text>
</comment>
<keyword evidence="3" id="KW-1185">Reference proteome</keyword>
<dbReference type="SUPFAM" id="SSF49464">
    <property type="entry name" value="Carboxypeptidase regulatory domain-like"/>
    <property type="match status" value="1"/>
</dbReference>
<proteinExistence type="predicted"/>
<sequence length="924" mass="105788">MRSLYLYTDRFFIMKNLIVYIFVFFTLSVAAQNDVILKGSAINSLKQPIESATVYLSKAKDSTLIEYTMTDVKGVFELKVKKRTDPVVLKISMLGYREYTKYFDEGLDSSVDFGNLILQDLSTNLDELVITAEVPPIRIKKDTLEFNASSFKVRPDANLEELLKQLPGIQIDEEKKISINGKQVSEILVNGKPFFGEDGQIALENIPSEIINKVQVTDKKSKKQKFTGERSTSNDASINITIDEDKNKGYFGKISGGYGTNDRYESSLFLNYFNNARKISVIGSANNINAIGFSMDDIFDNMQSGKNSRGGITESRILGLNYGDDFTDKLKINGSYNYNKAETENWNNSAIVKFLPSGEFNNQATSVSENESEGHRANFTIDYIGEKDALYITPQFSENHNHSFNESNQVSTDAEGVLLNDSEVQSRTEGKSFDFGNTIRYTRKFKKDGQFLTLGFSNSNSTKDNETLYESETRFYQSEKENDVRRQFKNNKSHSDNYTVDAEYNQPITDSLALGIGAKWTRGQNIEDLQVFDFDETSQMYSEINKLETNKFNTTQNKIAPFTKLTYIHKKFFVSASTDLNIVKNSATAEYFNQNYSLDKYYMDPSATLFFNYRIDKQKFLWLSYNYNVSYQSASQLLDITDISNPLNTIVGNPDLKPTGTHGIQTSFRSYDFEKREGYNLNISASVFNNQVTSSVEYDDDMKSISTFKNISGSYNWSLGGDWYKNYKWEEHVLRIGFGARFNQSVSKGYIDGAMYDSKSSSISPRVYLNYDYGEFLTVRPSYNYSSYTSKYNNFTVDKATNFVHNFNLQTTTYWPSNVILGNDFGYSYNSQIAKGYQRSFYMWNLSLAYEFLDKKMRARVKVYDVLNQNTSSTRTIDPTQIVDQESLVLKRYIMFSLIYKLNEFGGKDSKMRANRVGGRIMRM</sequence>
<dbReference type="EMBL" id="SOAG01000007">
    <property type="protein sequence ID" value="TDS62112.1"/>
    <property type="molecule type" value="Genomic_DNA"/>
</dbReference>
<name>A0A4R7F214_9FLAO</name>
<dbReference type="InterPro" id="IPR008969">
    <property type="entry name" value="CarboxyPept-like_regulatory"/>
</dbReference>
<organism evidence="2 3">
    <name type="scientific">Myroides indicus</name>
    <dbReference type="NCBI Taxonomy" id="1323422"/>
    <lineage>
        <taxon>Bacteria</taxon>
        <taxon>Pseudomonadati</taxon>
        <taxon>Bacteroidota</taxon>
        <taxon>Flavobacteriia</taxon>
        <taxon>Flavobacteriales</taxon>
        <taxon>Flavobacteriaceae</taxon>
        <taxon>Myroides</taxon>
    </lineage>
</organism>
<dbReference type="SUPFAM" id="SSF56935">
    <property type="entry name" value="Porins"/>
    <property type="match status" value="1"/>
</dbReference>
<evidence type="ECO:0000259" key="1">
    <source>
        <dbReference type="Pfam" id="PF14905"/>
    </source>
</evidence>
<dbReference type="InterPro" id="IPR041700">
    <property type="entry name" value="OMP_b-brl_3"/>
</dbReference>
<evidence type="ECO:0000313" key="2">
    <source>
        <dbReference type="EMBL" id="TDS62112.1"/>
    </source>
</evidence>
<reference evidence="2 3" key="1">
    <citation type="submission" date="2019-03" db="EMBL/GenBank/DDBJ databases">
        <title>Genomic Encyclopedia of Archaeal and Bacterial Type Strains, Phase II (KMG-II): from individual species to whole genera.</title>
        <authorList>
            <person name="Goeker M."/>
        </authorList>
    </citation>
    <scope>NUCLEOTIDE SEQUENCE [LARGE SCALE GENOMIC DNA]</scope>
    <source>
        <strain evidence="2 3">DSM 28213</strain>
    </source>
</reference>
<feature type="domain" description="Outer membrane protein beta-barrel" evidence="1">
    <location>
        <begin position="443"/>
        <end position="725"/>
    </location>
</feature>
<dbReference type="Proteomes" id="UP000295215">
    <property type="component" value="Unassembled WGS sequence"/>
</dbReference>
<accession>A0A4R7F214</accession>
<dbReference type="Pfam" id="PF14905">
    <property type="entry name" value="OMP_b-brl_3"/>
    <property type="match status" value="2"/>
</dbReference>
<gene>
    <name evidence="2" type="ORF">C8P70_10781</name>
</gene>